<dbReference type="EMBL" id="JARRAF010000039">
    <property type="protein sequence ID" value="MDK2126477.1"/>
    <property type="molecule type" value="Genomic_DNA"/>
</dbReference>
<comment type="caution">
    <text evidence="1">The sequence shown here is derived from an EMBL/GenBank/DDBJ whole genome shotgun (WGS) entry which is preliminary data.</text>
</comment>
<sequence length="361" mass="40084">MKMSSPVVQSLRLHTEDALQLFNGRKAKGGEHPLAGVRRVASAVEQLSSMESQGHVLVPWLLGQFRRVTDCLVRECRGYAKGVADMLPADAALPQPRYTIEIRFASQHAAVLVDLLHEFDCCVGWMVHALACEVLSYANKRELLAPLRKKLRSYLEWLCKAERTLKALTSLDLDRVLALHPSADCAAERLFGLPFPDAELQKVEGAQMPLQRRRLLLLTEQTTSARALTNSLDRCFAQNDSGWWQGELLLVSSVFAALPEVGKSARFGWFSTSLAEKAQQHAAMLSGLMRRPDIVAVVSLCPKDSDGDRLVRHLAAESGRLPDLLTWSLDEVNRELVIKTLRSLGPRSLSDSSEREAAVVR</sequence>
<gene>
    <name evidence="1" type="ORF">PZA18_20765</name>
</gene>
<evidence type="ECO:0000313" key="2">
    <source>
        <dbReference type="Proteomes" id="UP001172778"/>
    </source>
</evidence>
<name>A0ABT7E6C8_9NEIS</name>
<keyword evidence="2" id="KW-1185">Reference proteome</keyword>
<organism evidence="1 2">
    <name type="scientific">Parachitinimonas caeni</name>
    <dbReference type="NCBI Taxonomy" id="3031301"/>
    <lineage>
        <taxon>Bacteria</taxon>
        <taxon>Pseudomonadati</taxon>
        <taxon>Pseudomonadota</taxon>
        <taxon>Betaproteobacteria</taxon>
        <taxon>Neisseriales</taxon>
        <taxon>Chitinibacteraceae</taxon>
        <taxon>Parachitinimonas</taxon>
    </lineage>
</organism>
<accession>A0ABT7E6C8</accession>
<reference evidence="1" key="1">
    <citation type="submission" date="2023-03" db="EMBL/GenBank/DDBJ databases">
        <title>Chitinimonas shenzhenensis gen. nov., sp. nov., a novel member of family Burkholderiaceae isolated from activated sludge collected in Shen Zhen, China.</title>
        <authorList>
            <person name="Wang X."/>
        </authorList>
    </citation>
    <scope>NUCLEOTIDE SEQUENCE</scope>
    <source>
        <strain evidence="1">DQS-5</strain>
    </source>
</reference>
<evidence type="ECO:0000313" key="1">
    <source>
        <dbReference type="EMBL" id="MDK2126477.1"/>
    </source>
</evidence>
<proteinExistence type="predicted"/>
<dbReference type="Proteomes" id="UP001172778">
    <property type="component" value="Unassembled WGS sequence"/>
</dbReference>
<dbReference type="RefSeq" id="WP_284102796.1">
    <property type="nucleotide sequence ID" value="NZ_JARRAF010000039.1"/>
</dbReference>
<protein>
    <submittedName>
        <fullName evidence="1">Uncharacterized protein</fullName>
    </submittedName>
</protein>